<accession>A0A0P1B7T7</accession>
<proteinExistence type="predicted"/>
<keyword evidence="2" id="KW-1185">Reference proteome</keyword>
<protein>
    <submittedName>
        <fullName evidence="1">Uncharacterized protein</fullName>
    </submittedName>
</protein>
<reference evidence="1 2" key="1">
    <citation type="submission" date="2014-09" db="EMBL/GenBank/DDBJ databases">
        <authorList>
            <person name="Magalhaes I.L.F."/>
            <person name="Oliveira U."/>
            <person name="Santos F.R."/>
            <person name="Vidigal T.H.D.A."/>
            <person name="Brescovit A.D."/>
            <person name="Santos A.J."/>
        </authorList>
    </citation>
    <scope>NUCLEOTIDE SEQUENCE [LARGE SCALE GENOMIC DNA]</scope>
</reference>
<evidence type="ECO:0000313" key="1">
    <source>
        <dbReference type="EMBL" id="CEH11937.1"/>
    </source>
</evidence>
<sequence length="57" mass="6184">MTPHAAHADRPHLKPRTYLHGRLLPMLNSLFGIALAYTNPARLGRAATGTFKASTNS</sequence>
<dbReference type="AlphaFoldDB" id="A0A0P1B7T7"/>
<organism evidence="1 2">
    <name type="scientific">Ceraceosorus bombacis</name>
    <dbReference type="NCBI Taxonomy" id="401625"/>
    <lineage>
        <taxon>Eukaryota</taxon>
        <taxon>Fungi</taxon>
        <taxon>Dikarya</taxon>
        <taxon>Basidiomycota</taxon>
        <taxon>Ustilaginomycotina</taxon>
        <taxon>Exobasidiomycetes</taxon>
        <taxon>Ceraceosorales</taxon>
        <taxon>Ceraceosoraceae</taxon>
        <taxon>Ceraceosorus</taxon>
    </lineage>
</organism>
<dbReference type="EMBL" id="CCYA01000065">
    <property type="protein sequence ID" value="CEH11937.1"/>
    <property type="molecule type" value="Genomic_DNA"/>
</dbReference>
<dbReference type="Proteomes" id="UP000054845">
    <property type="component" value="Unassembled WGS sequence"/>
</dbReference>
<evidence type="ECO:0000313" key="2">
    <source>
        <dbReference type="Proteomes" id="UP000054845"/>
    </source>
</evidence>
<name>A0A0P1B7T7_9BASI</name>